<name>A0A3N2GPF0_9PSEU</name>
<evidence type="ECO:0000313" key="1">
    <source>
        <dbReference type="EMBL" id="ROS38497.1"/>
    </source>
</evidence>
<organism evidence="1 2">
    <name type="scientific">Amycolatopsis thermoflava</name>
    <dbReference type="NCBI Taxonomy" id="84480"/>
    <lineage>
        <taxon>Bacteria</taxon>
        <taxon>Bacillati</taxon>
        <taxon>Actinomycetota</taxon>
        <taxon>Actinomycetes</taxon>
        <taxon>Pseudonocardiales</taxon>
        <taxon>Pseudonocardiaceae</taxon>
        <taxon>Amycolatopsis</taxon>
        <taxon>Amycolatopsis methanolica group</taxon>
    </lineage>
</organism>
<protein>
    <submittedName>
        <fullName evidence="1">Plasmid maintenance system killer protein</fullName>
    </submittedName>
</protein>
<dbReference type="GeneID" id="301842249"/>
<dbReference type="Gene3D" id="3.30.2310.20">
    <property type="entry name" value="RelE-like"/>
    <property type="match status" value="1"/>
</dbReference>
<dbReference type="AlphaFoldDB" id="A0A3N2GPF0"/>
<comment type="caution">
    <text evidence="1">The sequence shown here is derived from an EMBL/GenBank/DDBJ whole genome shotgun (WGS) entry which is preliminary data.</text>
</comment>
<dbReference type="EMBL" id="RKHY01000001">
    <property type="protein sequence ID" value="ROS38497.1"/>
    <property type="molecule type" value="Genomic_DNA"/>
</dbReference>
<proteinExistence type="predicted"/>
<evidence type="ECO:0000313" key="2">
    <source>
        <dbReference type="Proteomes" id="UP000274843"/>
    </source>
</evidence>
<sequence length="104" mass="11490">MLVRYGDGELERLVSDGEARSSTYDDDLVRSCRRRHQALVAAKDRQDLQALRSLDLQSEDGPGGAHVSIRLIGGTRLLLDLNEEKTDEVTVLGIVESDTREVAP</sequence>
<reference evidence="1 2" key="1">
    <citation type="submission" date="2018-11" db="EMBL/GenBank/DDBJ databases">
        <title>Sequencing the genomes of 1000 actinobacteria strains.</title>
        <authorList>
            <person name="Klenk H.-P."/>
        </authorList>
    </citation>
    <scope>NUCLEOTIDE SEQUENCE [LARGE SCALE GENOMIC DNA]</scope>
    <source>
        <strain evidence="1 2">DSM 44348</strain>
    </source>
</reference>
<dbReference type="RefSeq" id="WP_167498974.1">
    <property type="nucleotide sequence ID" value="NZ_RKHY01000001.1"/>
</dbReference>
<accession>A0A3N2GPF0</accession>
<keyword evidence="2" id="KW-1185">Reference proteome</keyword>
<gene>
    <name evidence="1" type="ORF">EDD35_0779</name>
</gene>
<dbReference type="InterPro" id="IPR035093">
    <property type="entry name" value="RelE/ParE_toxin_dom_sf"/>
</dbReference>
<dbReference type="Proteomes" id="UP000274843">
    <property type="component" value="Unassembled WGS sequence"/>
</dbReference>